<evidence type="ECO:0000313" key="4">
    <source>
        <dbReference type="RefSeq" id="XP_022331496.1"/>
    </source>
</evidence>
<protein>
    <submittedName>
        <fullName evidence="4">Uncharacterized protein LOC111129415</fullName>
    </submittedName>
</protein>
<sequence length="270" mass="31292">MYDTTKSLLESLELLREACREIQKNYSIYSVLIKLSILWKFFIVVGYNSLPAPEKLKLRKKMLEKTVDVYDSDNSYESSESEDECVAEFIDGARSEPSGAHSHALCDYEEFERNLDSIKTDCLKILDIETVSELDAEEKLQYFKPFLTDIGKGWMETANKFPRLVTVMDVHNGSWKRCSFGHLYTSTNDHDNCLICYGIDRLSLPNFQKQQSRHNDYDHQGARPKVRQNQSVEDNLRGTNRKIRIKEGNGMQTIIKEHMKTTAERKGNQK</sequence>
<keyword evidence="2" id="KW-0812">Transmembrane</keyword>
<keyword evidence="2" id="KW-0472">Membrane</keyword>
<proteinExistence type="predicted"/>
<organism evidence="3 4">
    <name type="scientific">Crassostrea virginica</name>
    <name type="common">Eastern oyster</name>
    <dbReference type="NCBI Taxonomy" id="6565"/>
    <lineage>
        <taxon>Eukaryota</taxon>
        <taxon>Metazoa</taxon>
        <taxon>Spiralia</taxon>
        <taxon>Lophotrochozoa</taxon>
        <taxon>Mollusca</taxon>
        <taxon>Bivalvia</taxon>
        <taxon>Autobranchia</taxon>
        <taxon>Pteriomorphia</taxon>
        <taxon>Ostreida</taxon>
        <taxon>Ostreoidea</taxon>
        <taxon>Ostreidae</taxon>
        <taxon>Crassostrea</taxon>
    </lineage>
</organism>
<evidence type="ECO:0000313" key="3">
    <source>
        <dbReference type="Proteomes" id="UP000694844"/>
    </source>
</evidence>
<accession>A0A8B8DWX2</accession>
<dbReference type="AlphaFoldDB" id="A0A8B8DWX2"/>
<feature type="transmembrane region" description="Helical" evidence="2">
    <location>
        <begin position="26"/>
        <end position="50"/>
    </location>
</feature>
<keyword evidence="2" id="KW-1133">Transmembrane helix</keyword>
<gene>
    <name evidence="4" type="primary">LOC111129415</name>
</gene>
<dbReference type="KEGG" id="cvn:111129415"/>
<feature type="region of interest" description="Disordered" evidence="1">
    <location>
        <begin position="210"/>
        <end position="236"/>
    </location>
</feature>
<dbReference type="Proteomes" id="UP000694844">
    <property type="component" value="Chromosome 4"/>
</dbReference>
<reference evidence="4" key="1">
    <citation type="submission" date="2025-08" db="UniProtKB">
        <authorList>
            <consortium name="RefSeq"/>
        </authorList>
    </citation>
    <scope>IDENTIFICATION</scope>
    <source>
        <tissue evidence="4">Whole sample</tissue>
    </source>
</reference>
<name>A0A8B8DWX2_CRAVI</name>
<keyword evidence="3" id="KW-1185">Reference proteome</keyword>
<evidence type="ECO:0000256" key="2">
    <source>
        <dbReference type="SAM" id="Phobius"/>
    </source>
</evidence>
<dbReference type="RefSeq" id="XP_022331496.1">
    <property type="nucleotide sequence ID" value="XM_022475788.1"/>
</dbReference>
<dbReference type="GeneID" id="111129415"/>
<evidence type="ECO:0000256" key="1">
    <source>
        <dbReference type="SAM" id="MobiDB-lite"/>
    </source>
</evidence>